<organism evidence="1 2">
    <name type="scientific">Rhizophagus irregularis</name>
    <dbReference type="NCBI Taxonomy" id="588596"/>
    <lineage>
        <taxon>Eukaryota</taxon>
        <taxon>Fungi</taxon>
        <taxon>Fungi incertae sedis</taxon>
        <taxon>Mucoromycota</taxon>
        <taxon>Glomeromycotina</taxon>
        <taxon>Glomeromycetes</taxon>
        <taxon>Glomerales</taxon>
        <taxon>Glomeraceae</taxon>
        <taxon>Rhizophagus</taxon>
    </lineage>
</organism>
<gene>
    <name evidence="1" type="ORF">RhiirA4_491306</name>
</gene>
<accession>A0A2I1HWD8</accession>
<reference evidence="1 2" key="1">
    <citation type="submission" date="2015-10" db="EMBL/GenBank/DDBJ databases">
        <title>Genome analyses suggest a sexual origin of heterokaryosis in a supposedly ancient asexual fungus.</title>
        <authorList>
            <person name="Ropars J."/>
            <person name="Sedzielewska K."/>
            <person name="Noel J."/>
            <person name="Charron P."/>
            <person name="Farinelli L."/>
            <person name="Marton T."/>
            <person name="Kruger M."/>
            <person name="Pelin A."/>
            <person name="Brachmann A."/>
            <person name="Corradi N."/>
        </authorList>
    </citation>
    <scope>NUCLEOTIDE SEQUENCE [LARGE SCALE GENOMIC DNA]</scope>
    <source>
        <strain evidence="1 2">A4</strain>
    </source>
</reference>
<evidence type="ECO:0000313" key="1">
    <source>
        <dbReference type="EMBL" id="PKY63188.1"/>
    </source>
</evidence>
<dbReference type="Proteomes" id="UP000234323">
    <property type="component" value="Unassembled WGS sequence"/>
</dbReference>
<protein>
    <submittedName>
        <fullName evidence="1">Uncharacterized protein</fullName>
    </submittedName>
</protein>
<dbReference type="EMBL" id="LLXI01009304">
    <property type="protein sequence ID" value="PKY63188.1"/>
    <property type="molecule type" value="Genomic_DNA"/>
</dbReference>
<comment type="caution">
    <text evidence="1">The sequence shown here is derived from an EMBL/GenBank/DDBJ whole genome shotgun (WGS) entry which is preliminary data.</text>
</comment>
<dbReference type="VEuPathDB" id="FungiDB:FUN_023069"/>
<proteinExistence type="predicted"/>
<evidence type="ECO:0000313" key="2">
    <source>
        <dbReference type="Proteomes" id="UP000234323"/>
    </source>
</evidence>
<keyword evidence="2" id="KW-1185">Reference proteome</keyword>
<sequence length="178" mass="20077">MVKLATKVSSSSRCTQTYDEILTALRGLDTLELSSLTSDSVTSSFPASWFLRGFIPRDLSLCLICHSGLNYRAISSIISRTFLKLQREIYHGLWRPRCKLKVQKDLAKGITPSTLRTYKGPSVQSFHFSTPQVILSSVDVPLSPLQASEWASLGIFWLHSSLTRRQTWFHHLSGFLKS</sequence>
<name>A0A2I1HWD8_9GLOM</name>
<dbReference type="AlphaFoldDB" id="A0A2I1HWD8"/>